<keyword evidence="1" id="KW-0812">Transmembrane</keyword>
<dbReference type="OrthoDB" id="2169512at2759"/>
<comment type="caution">
    <text evidence="2">The sequence shown here is derived from an EMBL/GenBank/DDBJ whole genome shotgun (WGS) entry which is preliminary data.</text>
</comment>
<feature type="transmembrane region" description="Helical" evidence="1">
    <location>
        <begin position="100"/>
        <end position="122"/>
    </location>
</feature>
<evidence type="ECO:0000313" key="2">
    <source>
        <dbReference type="EMBL" id="TPX49729.1"/>
    </source>
</evidence>
<dbReference type="Proteomes" id="UP000320333">
    <property type="component" value="Unassembled WGS sequence"/>
</dbReference>
<keyword evidence="1" id="KW-0472">Membrane</keyword>
<gene>
    <name evidence="2" type="ORF">CcCBS67573_g10144</name>
</gene>
<dbReference type="AlphaFoldDB" id="A0A507DDF4"/>
<name>A0A507DDF4_9FUNG</name>
<organism evidence="2 3">
    <name type="scientific">Chytriomyces confervae</name>
    <dbReference type="NCBI Taxonomy" id="246404"/>
    <lineage>
        <taxon>Eukaryota</taxon>
        <taxon>Fungi</taxon>
        <taxon>Fungi incertae sedis</taxon>
        <taxon>Chytridiomycota</taxon>
        <taxon>Chytridiomycota incertae sedis</taxon>
        <taxon>Chytridiomycetes</taxon>
        <taxon>Chytridiales</taxon>
        <taxon>Chytriomycetaceae</taxon>
        <taxon>Chytriomyces</taxon>
    </lineage>
</organism>
<evidence type="ECO:0000313" key="3">
    <source>
        <dbReference type="Proteomes" id="UP000320333"/>
    </source>
</evidence>
<reference evidence="2 3" key="1">
    <citation type="journal article" date="2019" name="Sci. Rep.">
        <title>Comparative genomics of chytrid fungi reveal insights into the obligate biotrophic and pathogenic lifestyle of Synchytrium endobioticum.</title>
        <authorList>
            <person name="van de Vossenberg B.T.L.H."/>
            <person name="Warris S."/>
            <person name="Nguyen H.D.T."/>
            <person name="van Gent-Pelzer M.P.E."/>
            <person name="Joly D.L."/>
            <person name="van de Geest H.C."/>
            <person name="Bonants P.J.M."/>
            <person name="Smith D.S."/>
            <person name="Levesque C.A."/>
            <person name="van der Lee T.A.J."/>
        </authorList>
    </citation>
    <scope>NUCLEOTIDE SEQUENCE [LARGE SCALE GENOMIC DNA]</scope>
    <source>
        <strain evidence="2 3">CBS 675.73</strain>
    </source>
</reference>
<dbReference type="EMBL" id="QEAP01001201">
    <property type="protein sequence ID" value="TPX49729.1"/>
    <property type="molecule type" value="Genomic_DNA"/>
</dbReference>
<keyword evidence="3" id="KW-1185">Reference proteome</keyword>
<evidence type="ECO:0000256" key="1">
    <source>
        <dbReference type="SAM" id="Phobius"/>
    </source>
</evidence>
<proteinExistence type="predicted"/>
<protein>
    <submittedName>
        <fullName evidence="2">Uncharacterized protein</fullName>
    </submittedName>
</protein>
<sequence>MNAASDPTTPPAARRSYMQAMSPNLLRMSSLVVTFLATLYGLGLATSSGIGVQRAFSPDEFGSLFNILQRSLGGYFLLAGIVSFTLVYRRVVRGVRVVGAAAVFGALAQVAMTVAIFVIILMPETKDLFNRDCLGDVKGTVLLSEDEQKK</sequence>
<keyword evidence="1" id="KW-1133">Transmembrane helix</keyword>
<feature type="transmembrane region" description="Helical" evidence="1">
    <location>
        <begin position="71"/>
        <end position="88"/>
    </location>
</feature>
<accession>A0A507DDF4</accession>
<feature type="non-terminal residue" evidence="2">
    <location>
        <position position="150"/>
    </location>
</feature>